<sequence length="302" mass="34322">MNASFRQYQAFHAVIETGTVTGAAAQLGISQPGISNLLNQLERATRLKLFERNRGRLVPTPEAALLFDEIDTLVRGLDHVNQAVIDLQNQQAGQLQIATNHSLAFGFMPSQFRKFAETRPNLTISFQSQFSTRVQEWVMAGLFEIGICELPLRHDGLEARNYYFETLCAVPEDSPLAEHEVLTPKIMDDYPFIVIGSEHMVNRRVREAFQTHNAKWRITCHTDLFRNALNLVKHGFGATLIDPFTLSSDDGQGYVLRRFEPHILLDIVIVTARDRPISAIGRQFMDQVSEQMEQMAVRRGRR</sequence>
<dbReference type="Pfam" id="PF00126">
    <property type="entry name" value="HTH_1"/>
    <property type="match status" value="1"/>
</dbReference>
<dbReference type="InterPro" id="IPR036388">
    <property type="entry name" value="WH-like_DNA-bd_sf"/>
</dbReference>
<dbReference type="Gene3D" id="1.10.10.10">
    <property type="entry name" value="Winged helix-like DNA-binding domain superfamily/Winged helix DNA-binding domain"/>
    <property type="match status" value="1"/>
</dbReference>
<protein>
    <submittedName>
        <fullName evidence="6">HTH-type transcriptional activator CmpR</fullName>
    </submittedName>
</protein>
<evidence type="ECO:0000256" key="2">
    <source>
        <dbReference type="ARBA" id="ARBA00023015"/>
    </source>
</evidence>
<comment type="similarity">
    <text evidence="1">Belongs to the LysR transcriptional regulatory family.</text>
</comment>
<dbReference type="OrthoDB" id="8479870at2"/>
<dbReference type="GO" id="GO:0010628">
    <property type="term" value="P:positive regulation of gene expression"/>
    <property type="evidence" value="ECO:0007669"/>
    <property type="project" value="TreeGrafter"/>
</dbReference>
<keyword evidence="2" id="KW-0805">Transcription regulation</keyword>
<dbReference type="InterPro" id="IPR005119">
    <property type="entry name" value="LysR_subst-bd"/>
</dbReference>
<dbReference type="AlphaFoldDB" id="A0A1Y5TII7"/>
<dbReference type="PRINTS" id="PR00039">
    <property type="entry name" value="HTHLYSR"/>
</dbReference>
<evidence type="ECO:0000313" key="6">
    <source>
        <dbReference type="EMBL" id="SLN64870.1"/>
    </source>
</evidence>
<dbReference type="EMBL" id="FWFO01000004">
    <property type="protein sequence ID" value="SLN64870.1"/>
    <property type="molecule type" value="Genomic_DNA"/>
</dbReference>
<accession>A0A1Y5TII7</accession>
<dbReference type="Gene3D" id="3.40.190.290">
    <property type="match status" value="1"/>
</dbReference>
<evidence type="ECO:0000256" key="4">
    <source>
        <dbReference type="ARBA" id="ARBA00023163"/>
    </source>
</evidence>
<dbReference type="SUPFAM" id="SSF53850">
    <property type="entry name" value="Periplasmic binding protein-like II"/>
    <property type="match status" value="1"/>
</dbReference>
<keyword evidence="4" id="KW-0804">Transcription</keyword>
<dbReference type="Proteomes" id="UP000193077">
    <property type="component" value="Unassembled WGS sequence"/>
</dbReference>
<dbReference type="PROSITE" id="PS50931">
    <property type="entry name" value="HTH_LYSR"/>
    <property type="match status" value="1"/>
</dbReference>
<proteinExistence type="inferred from homology"/>
<evidence type="ECO:0000259" key="5">
    <source>
        <dbReference type="PROSITE" id="PS50931"/>
    </source>
</evidence>
<dbReference type="GO" id="GO:0043565">
    <property type="term" value="F:sequence-specific DNA binding"/>
    <property type="evidence" value="ECO:0007669"/>
    <property type="project" value="TreeGrafter"/>
</dbReference>
<evidence type="ECO:0000313" key="7">
    <source>
        <dbReference type="Proteomes" id="UP000193077"/>
    </source>
</evidence>
<keyword evidence="3" id="KW-0238">DNA-binding</keyword>
<gene>
    <name evidence="6" type="primary">cmpR_2</name>
    <name evidence="6" type="ORF">TRL7639_03639</name>
</gene>
<reference evidence="6 7" key="1">
    <citation type="submission" date="2017-03" db="EMBL/GenBank/DDBJ databases">
        <authorList>
            <person name="Afonso C.L."/>
            <person name="Miller P.J."/>
            <person name="Scott M.A."/>
            <person name="Spackman E."/>
            <person name="Goraichik I."/>
            <person name="Dimitrov K.M."/>
            <person name="Suarez D.L."/>
            <person name="Swayne D.E."/>
        </authorList>
    </citation>
    <scope>NUCLEOTIDE SEQUENCE [LARGE SCALE GENOMIC DNA]</scope>
    <source>
        <strain evidence="6 7">CECT 7639</strain>
    </source>
</reference>
<dbReference type="GO" id="GO:0003700">
    <property type="term" value="F:DNA-binding transcription factor activity"/>
    <property type="evidence" value="ECO:0007669"/>
    <property type="project" value="InterPro"/>
</dbReference>
<dbReference type="InterPro" id="IPR000847">
    <property type="entry name" value="LysR_HTH_N"/>
</dbReference>
<organism evidence="6 7">
    <name type="scientific">Falsiruegeria litorea R37</name>
    <dbReference type="NCBI Taxonomy" id="1200284"/>
    <lineage>
        <taxon>Bacteria</taxon>
        <taxon>Pseudomonadati</taxon>
        <taxon>Pseudomonadota</taxon>
        <taxon>Alphaproteobacteria</taxon>
        <taxon>Rhodobacterales</taxon>
        <taxon>Roseobacteraceae</taxon>
        <taxon>Falsiruegeria</taxon>
    </lineage>
</organism>
<dbReference type="Pfam" id="PF03466">
    <property type="entry name" value="LysR_substrate"/>
    <property type="match status" value="1"/>
</dbReference>
<dbReference type="SUPFAM" id="SSF46785">
    <property type="entry name" value="Winged helix' DNA-binding domain"/>
    <property type="match status" value="1"/>
</dbReference>
<dbReference type="PANTHER" id="PTHR30427:SF1">
    <property type="entry name" value="TRANSCRIPTIONAL ACTIVATOR PROTEIN LYSR"/>
    <property type="match status" value="1"/>
</dbReference>
<evidence type="ECO:0000256" key="3">
    <source>
        <dbReference type="ARBA" id="ARBA00023125"/>
    </source>
</evidence>
<name>A0A1Y5TII7_9RHOB</name>
<dbReference type="PANTHER" id="PTHR30427">
    <property type="entry name" value="TRANSCRIPTIONAL ACTIVATOR PROTEIN LYSR"/>
    <property type="match status" value="1"/>
</dbReference>
<feature type="domain" description="HTH lysR-type" evidence="5">
    <location>
        <begin position="1"/>
        <end position="60"/>
    </location>
</feature>
<dbReference type="InterPro" id="IPR036390">
    <property type="entry name" value="WH_DNA-bd_sf"/>
</dbReference>
<keyword evidence="7" id="KW-1185">Reference proteome</keyword>
<evidence type="ECO:0000256" key="1">
    <source>
        <dbReference type="ARBA" id="ARBA00009437"/>
    </source>
</evidence>
<dbReference type="RefSeq" id="WP_110647182.1">
    <property type="nucleotide sequence ID" value="NZ_FWFO01000004.1"/>
</dbReference>